<dbReference type="EMBL" id="AZIL01001051">
    <property type="protein sequence ID" value="EWM25171.1"/>
    <property type="molecule type" value="Genomic_DNA"/>
</dbReference>
<sequence length="237" mass="24841">SGGHGKGRRVAPGTSLAPRGRGPRVPFRRCFSYLRPRRPPPVMEGGGVATVTSGTPKRKKPPSRDGGKGKALLTGRAGSFSTPRARVALPRAMATALFLPYVSSRPSLALCPLLLFPFSSGCRPRFPFNSPNFNRFLAFRAPSFSSLSPPPLPLPNSLPVSAITGPLRPTSLVGTLNFLLRFLGLLAPEKCPQQSKQLQALVTLTAALVKAGREGEKEAGGGTAGGDSEMSKGNGAT</sequence>
<gene>
    <name evidence="2" type="ORF">Naga_100578g3</name>
</gene>
<keyword evidence="3" id="KW-1185">Reference proteome</keyword>
<feature type="region of interest" description="Disordered" evidence="1">
    <location>
        <begin position="212"/>
        <end position="237"/>
    </location>
</feature>
<feature type="region of interest" description="Disordered" evidence="1">
    <location>
        <begin position="36"/>
        <end position="76"/>
    </location>
</feature>
<comment type="caution">
    <text evidence="2">The sequence shown here is derived from an EMBL/GenBank/DDBJ whole genome shotgun (WGS) entry which is preliminary data.</text>
</comment>
<dbReference type="AlphaFoldDB" id="W7TWY9"/>
<evidence type="ECO:0000313" key="2">
    <source>
        <dbReference type="EMBL" id="EWM25171.1"/>
    </source>
</evidence>
<proteinExistence type="predicted"/>
<protein>
    <submittedName>
        <fullName evidence="2">Uncharacterized protein</fullName>
    </submittedName>
</protein>
<dbReference type="Proteomes" id="UP000019335">
    <property type="component" value="Chromosome 12"/>
</dbReference>
<reference evidence="2 3" key="1">
    <citation type="journal article" date="2014" name="Mol. Plant">
        <title>Chromosome Scale Genome Assembly and Transcriptome Profiling of Nannochloropsis gaditana in Nitrogen Depletion.</title>
        <authorList>
            <person name="Corteggiani Carpinelli E."/>
            <person name="Telatin A."/>
            <person name="Vitulo N."/>
            <person name="Forcato C."/>
            <person name="D'Angelo M."/>
            <person name="Schiavon R."/>
            <person name="Vezzi A."/>
            <person name="Giacometti G.M."/>
            <person name="Morosinotto T."/>
            <person name="Valle G."/>
        </authorList>
    </citation>
    <scope>NUCLEOTIDE SEQUENCE [LARGE SCALE GENOMIC DNA]</scope>
    <source>
        <strain evidence="2 3">B-31</strain>
    </source>
</reference>
<feature type="non-terminal residue" evidence="2">
    <location>
        <position position="1"/>
    </location>
</feature>
<evidence type="ECO:0000313" key="3">
    <source>
        <dbReference type="Proteomes" id="UP000019335"/>
    </source>
</evidence>
<accession>W7TWY9</accession>
<organism evidence="2 3">
    <name type="scientific">Nannochloropsis gaditana</name>
    <dbReference type="NCBI Taxonomy" id="72520"/>
    <lineage>
        <taxon>Eukaryota</taxon>
        <taxon>Sar</taxon>
        <taxon>Stramenopiles</taxon>
        <taxon>Ochrophyta</taxon>
        <taxon>Eustigmatophyceae</taxon>
        <taxon>Eustigmatales</taxon>
        <taxon>Monodopsidaceae</taxon>
        <taxon>Nannochloropsis</taxon>
    </lineage>
</organism>
<feature type="region of interest" description="Disordered" evidence="1">
    <location>
        <begin position="1"/>
        <end position="24"/>
    </location>
</feature>
<name>W7TWY9_9STRA</name>
<evidence type="ECO:0000256" key="1">
    <source>
        <dbReference type="SAM" id="MobiDB-lite"/>
    </source>
</evidence>